<protein>
    <submittedName>
        <fullName evidence="2">Uncharacterized protein</fullName>
    </submittedName>
</protein>
<accession>A0ABN9U454</accession>
<feature type="compositionally biased region" description="Low complexity" evidence="1">
    <location>
        <begin position="118"/>
        <end position="128"/>
    </location>
</feature>
<name>A0ABN9U454_9DINO</name>
<sequence>MVTLMKEFRHVSRNHLSVSLAMLLQPQRSSIELAQHLYPQMHNQSDLLSPRVLSPRAAPISYQEFDDTVLPAERAAYFEKFGPDARGNGAEPPSRAAAPTHPQRLTEGRRRPIPLEGAVLAAPGADAA</sequence>
<reference evidence="2" key="1">
    <citation type="submission" date="2023-10" db="EMBL/GenBank/DDBJ databases">
        <authorList>
            <person name="Chen Y."/>
            <person name="Shah S."/>
            <person name="Dougan E. K."/>
            <person name="Thang M."/>
            <person name="Chan C."/>
        </authorList>
    </citation>
    <scope>NUCLEOTIDE SEQUENCE [LARGE SCALE GENOMIC DNA]</scope>
</reference>
<gene>
    <name evidence="2" type="ORF">PCOR1329_LOCUS45017</name>
</gene>
<evidence type="ECO:0000313" key="2">
    <source>
        <dbReference type="EMBL" id="CAK0853619.1"/>
    </source>
</evidence>
<feature type="non-terminal residue" evidence="2">
    <location>
        <position position="128"/>
    </location>
</feature>
<feature type="region of interest" description="Disordered" evidence="1">
    <location>
        <begin position="80"/>
        <end position="128"/>
    </location>
</feature>
<dbReference type="EMBL" id="CAUYUJ010015410">
    <property type="protein sequence ID" value="CAK0853619.1"/>
    <property type="molecule type" value="Genomic_DNA"/>
</dbReference>
<evidence type="ECO:0000256" key="1">
    <source>
        <dbReference type="SAM" id="MobiDB-lite"/>
    </source>
</evidence>
<proteinExistence type="predicted"/>
<keyword evidence="3" id="KW-1185">Reference proteome</keyword>
<organism evidence="2 3">
    <name type="scientific">Prorocentrum cordatum</name>
    <dbReference type="NCBI Taxonomy" id="2364126"/>
    <lineage>
        <taxon>Eukaryota</taxon>
        <taxon>Sar</taxon>
        <taxon>Alveolata</taxon>
        <taxon>Dinophyceae</taxon>
        <taxon>Prorocentrales</taxon>
        <taxon>Prorocentraceae</taxon>
        <taxon>Prorocentrum</taxon>
    </lineage>
</organism>
<dbReference type="Proteomes" id="UP001189429">
    <property type="component" value="Unassembled WGS sequence"/>
</dbReference>
<comment type="caution">
    <text evidence="2">The sequence shown here is derived from an EMBL/GenBank/DDBJ whole genome shotgun (WGS) entry which is preliminary data.</text>
</comment>
<evidence type="ECO:0000313" key="3">
    <source>
        <dbReference type="Proteomes" id="UP001189429"/>
    </source>
</evidence>